<dbReference type="SUPFAM" id="SSF48726">
    <property type="entry name" value="Immunoglobulin"/>
    <property type="match status" value="1"/>
</dbReference>
<proteinExistence type="predicted"/>
<evidence type="ECO:0000313" key="5">
    <source>
        <dbReference type="EMBL" id="CAH2299064.1"/>
    </source>
</evidence>
<dbReference type="PANTHER" id="PTHR48485">
    <property type="entry name" value="INTERLEUKIN-12 SUBUNIT BETA-RELATED"/>
    <property type="match status" value="1"/>
</dbReference>
<sequence>MNSFMLQAFFFLLIQEEWSFLHTVPVSWPKNYVVVEENDSYTLRCDPHTQNVKWLTPSDDCVNSSQNALELTDLENPCAGNYTCLTMDNILLKSVYLLIKENEDLKISCSMDSYSSPVLSCSVRVPFCSDCLVRAKAKTR</sequence>
<evidence type="ECO:0000256" key="2">
    <source>
        <dbReference type="ARBA" id="ARBA00023157"/>
    </source>
</evidence>
<keyword evidence="6" id="KW-1185">Reference proteome</keyword>
<evidence type="ECO:0000313" key="6">
    <source>
        <dbReference type="Proteomes" id="UP001295444"/>
    </source>
</evidence>
<accession>A0AAD1SGT8</accession>
<keyword evidence="3" id="KW-0325">Glycoprotein</keyword>
<dbReference type="Proteomes" id="UP001295444">
    <property type="component" value="Chromosome 06"/>
</dbReference>
<feature type="signal peptide" evidence="4">
    <location>
        <begin position="1"/>
        <end position="19"/>
    </location>
</feature>
<keyword evidence="1 4" id="KW-0732">Signal</keyword>
<reference evidence="5" key="1">
    <citation type="submission" date="2022-03" db="EMBL/GenBank/DDBJ databases">
        <authorList>
            <person name="Alioto T."/>
            <person name="Alioto T."/>
            <person name="Gomez Garrido J."/>
        </authorList>
    </citation>
    <scope>NUCLEOTIDE SEQUENCE</scope>
</reference>
<dbReference type="InterPro" id="IPR036179">
    <property type="entry name" value="Ig-like_dom_sf"/>
</dbReference>
<dbReference type="AlphaFoldDB" id="A0AAD1SGT8"/>
<dbReference type="InterPro" id="IPR013783">
    <property type="entry name" value="Ig-like_fold"/>
</dbReference>
<feature type="chain" id="PRO_5041896712" evidence="4">
    <location>
        <begin position="20"/>
        <end position="140"/>
    </location>
</feature>
<organism evidence="5 6">
    <name type="scientific">Pelobates cultripes</name>
    <name type="common">Western spadefoot toad</name>
    <dbReference type="NCBI Taxonomy" id="61616"/>
    <lineage>
        <taxon>Eukaryota</taxon>
        <taxon>Metazoa</taxon>
        <taxon>Chordata</taxon>
        <taxon>Craniata</taxon>
        <taxon>Vertebrata</taxon>
        <taxon>Euteleostomi</taxon>
        <taxon>Amphibia</taxon>
        <taxon>Batrachia</taxon>
        <taxon>Anura</taxon>
        <taxon>Pelobatoidea</taxon>
        <taxon>Pelobatidae</taxon>
        <taxon>Pelobates</taxon>
    </lineage>
</organism>
<evidence type="ECO:0000256" key="1">
    <source>
        <dbReference type="ARBA" id="ARBA00022729"/>
    </source>
</evidence>
<dbReference type="Gene3D" id="2.60.40.10">
    <property type="entry name" value="Immunoglobulins"/>
    <property type="match status" value="1"/>
</dbReference>
<protein>
    <submittedName>
        <fullName evidence="5">Interleukin-12 subunit beta-like, partial</fullName>
    </submittedName>
</protein>
<evidence type="ECO:0000256" key="3">
    <source>
        <dbReference type="ARBA" id="ARBA00023180"/>
    </source>
</evidence>
<evidence type="ECO:0000256" key="4">
    <source>
        <dbReference type="SAM" id="SignalP"/>
    </source>
</evidence>
<keyword evidence="2" id="KW-1015">Disulfide bond</keyword>
<dbReference type="InterPro" id="IPR050676">
    <property type="entry name" value="IL-12"/>
</dbReference>
<dbReference type="EMBL" id="OW240917">
    <property type="protein sequence ID" value="CAH2299064.1"/>
    <property type="molecule type" value="Genomic_DNA"/>
</dbReference>
<dbReference type="PANTHER" id="PTHR48485:SF2">
    <property type="entry name" value="INTERLEUKIN-12 SUBUNIT BETA"/>
    <property type="match status" value="1"/>
</dbReference>
<name>A0AAD1SGT8_PELCU</name>
<gene>
    <name evidence="5" type="ORF">PECUL_23A008527</name>
</gene>